<dbReference type="RefSeq" id="WP_072287452.1">
    <property type="nucleotide sequence ID" value="NZ_CP015455.1"/>
</dbReference>
<keyword evidence="5" id="KW-1185">Reference proteome</keyword>
<evidence type="ECO:0000256" key="2">
    <source>
        <dbReference type="SAM" id="MobiDB-lite"/>
    </source>
</evidence>
<dbReference type="KEGG" id="pace:A6070_05770"/>
<evidence type="ECO:0000259" key="3">
    <source>
        <dbReference type="PROSITE" id="PS50110"/>
    </source>
</evidence>
<protein>
    <recommendedName>
        <fullName evidence="3">Response regulatory domain-containing protein</fullName>
    </recommendedName>
</protein>
<feature type="compositionally biased region" description="Polar residues" evidence="2">
    <location>
        <begin position="155"/>
        <end position="165"/>
    </location>
</feature>
<dbReference type="OrthoDB" id="9812510at2"/>
<evidence type="ECO:0000313" key="4">
    <source>
        <dbReference type="EMBL" id="APG25612.1"/>
    </source>
</evidence>
<dbReference type="Pfam" id="PF00072">
    <property type="entry name" value="Response_reg"/>
    <property type="match status" value="1"/>
</dbReference>
<dbReference type="InterPro" id="IPR011006">
    <property type="entry name" value="CheY-like_superfamily"/>
</dbReference>
<gene>
    <name evidence="4" type="ORF">A7E75_11735</name>
</gene>
<feature type="region of interest" description="Disordered" evidence="2">
    <location>
        <begin position="341"/>
        <end position="363"/>
    </location>
</feature>
<dbReference type="STRING" id="29542.A6070_05770"/>
<sequence>MSLVGQLADLRLDDILKIIHLSRKSGQLTVSDRDQVWNIAFWHGEVVRLSSLHLVPHLAAELEARDVLEKDLLERASELFSSDPAGDLRRVLVGCFSLAPQLVNDVFQPLARRLLQQLASWTEGQFCFDLWEDVDRLPATEAVPHLLLGDRLESAPSSPMSASDTRQNDPPAVATGASARDIETSGMPREEFPNPVWIVDDDPCLRQELGSYLDAHGLHVEQFETAADFWIQLKKARLEGIVPAALIDLVMPCLNGEGMLGGLELLEKVVCTYPDMRVLPLSDHRSSEAEDKAWQLGLPEIFSKPLQPDMPRDQWRRAVETLGRSLFLSLRAVAGSPVPENISPSVATSDRERQGSGNGVQRGFRNSPGLHLLKGMLEELNNPCLGGGIILLVLRFASEVMNRAVIFSVKQDQIVGIGQFGVALAGGDTNHAIRNIVIPRDSDSILSRMLCSPQSMRARFGDGRWDRFLAQALGGEFPRISFWGRFSARGASLPFCTGTIYRNIDLSEIPKRWRFFFPRQAWPWKKPSWRSDFRLAGPVCKAPDGSFPDIGVAVKMMEKSVMDRFPIAPTLIRGSALKYEQPVSALPVALGEGSAGSCHHDRHDIPFSAGSCEKQCL</sequence>
<dbReference type="GO" id="GO:0000160">
    <property type="term" value="P:phosphorelay signal transduction system"/>
    <property type="evidence" value="ECO:0007669"/>
    <property type="project" value="InterPro"/>
</dbReference>
<feature type="domain" description="Response regulatory" evidence="3">
    <location>
        <begin position="195"/>
        <end position="319"/>
    </location>
</feature>
<evidence type="ECO:0000256" key="1">
    <source>
        <dbReference type="PROSITE-ProRule" id="PRU00169"/>
    </source>
</evidence>
<dbReference type="CDD" id="cd00156">
    <property type="entry name" value="REC"/>
    <property type="match status" value="1"/>
</dbReference>
<dbReference type="AlphaFoldDB" id="A0A1L3GI51"/>
<proteinExistence type="predicted"/>
<dbReference type="Pfam" id="PF14332">
    <property type="entry name" value="DUF4388"/>
    <property type="match status" value="1"/>
</dbReference>
<dbReference type="Gene3D" id="3.40.50.2300">
    <property type="match status" value="1"/>
</dbReference>
<feature type="region of interest" description="Disordered" evidence="2">
    <location>
        <begin position="154"/>
        <end position="186"/>
    </location>
</feature>
<organism evidence="4 5">
    <name type="scientific">Syntrophotalea acetylenica</name>
    <name type="common">Pelobacter acetylenicus</name>
    <dbReference type="NCBI Taxonomy" id="29542"/>
    <lineage>
        <taxon>Bacteria</taxon>
        <taxon>Pseudomonadati</taxon>
        <taxon>Thermodesulfobacteriota</taxon>
        <taxon>Desulfuromonadia</taxon>
        <taxon>Desulfuromonadales</taxon>
        <taxon>Syntrophotaleaceae</taxon>
        <taxon>Syntrophotalea</taxon>
    </lineage>
</organism>
<feature type="modified residue" description="4-aspartylphosphate" evidence="1">
    <location>
        <position position="248"/>
    </location>
</feature>
<dbReference type="Proteomes" id="UP000182264">
    <property type="component" value="Chromosome"/>
</dbReference>
<dbReference type="InterPro" id="IPR025497">
    <property type="entry name" value="PatA-like_N"/>
</dbReference>
<dbReference type="SUPFAM" id="SSF52172">
    <property type="entry name" value="CheY-like"/>
    <property type="match status" value="1"/>
</dbReference>
<dbReference type="EMBL" id="CP015518">
    <property type="protein sequence ID" value="APG25612.1"/>
    <property type="molecule type" value="Genomic_DNA"/>
</dbReference>
<accession>A0A1L3GI51</accession>
<evidence type="ECO:0000313" key="5">
    <source>
        <dbReference type="Proteomes" id="UP000182264"/>
    </source>
</evidence>
<dbReference type="PROSITE" id="PS50110">
    <property type="entry name" value="RESPONSE_REGULATORY"/>
    <property type="match status" value="1"/>
</dbReference>
<dbReference type="InterPro" id="IPR001789">
    <property type="entry name" value="Sig_transdc_resp-reg_receiver"/>
</dbReference>
<name>A0A1L3GI51_SYNAC</name>
<reference evidence="4 5" key="1">
    <citation type="journal article" date="2017" name="Genome Announc.">
        <title>Complete Genome Sequences of Two Acetylene-Fermenting Pelobacter acetylenicus Strains.</title>
        <authorList>
            <person name="Sutton J.M."/>
            <person name="Baesman S.M."/>
            <person name="Fierst J.L."/>
            <person name="Poret-Peterson A.T."/>
            <person name="Oremland R.S."/>
            <person name="Dunlap D.S."/>
            <person name="Akob D.M."/>
        </authorList>
    </citation>
    <scope>NUCLEOTIDE SEQUENCE [LARGE SCALE GENOMIC DNA]</scope>
    <source>
        <strain evidence="4 5">DSM 3247</strain>
    </source>
</reference>
<keyword evidence="1" id="KW-0597">Phosphoprotein</keyword>